<organism evidence="8">
    <name type="scientific">Ixodes ricinus</name>
    <name type="common">Common tick</name>
    <name type="synonym">Acarus ricinus</name>
    <dbReference type="NCBI Taxonomy" id="34613"/>
    <lineage>
        <taxon>Eukaryota</taxon>
        <taxon>Metazoa</taxon>
        <taxon>Ecdysozoa</taxon>
        <taxon>Arthropoda</taxon>
        <taxon>Chelicerata</taxon>
        <taxon>Arachnida</taxon>
        <taxon>Acari</taxon>
        <taxon>Parasitiformes</taxon>
        <taxon>Ixodida</taxon>
        <taxon>Ixodoidea</taxon>
        <taxon>Ixodidae</taxon>
        <taxon>Ixodinae</taxon>
        <taxon>Ixodes</taxon>
    </lineage>
</organism>
<feature type="compositionally biased region" description="Basic and acidic residues" evidence="6">
    <location>
        <begin position="102"/>
        <end position="116"/>
    </location>
</feature>
<feature type="chain" id="PRO_5004733453" evidence="7">
    <location>
        <begin position="21"/>
        <end position="195"/>
    </location>
</feature>
<protein>
    <submittedName>
        <fullName evidence="8">Putative x-linked retinitis pigmentosa gtpase regulator</fullName>
    </submittedName>
</protein>
<comment type="similarity">
    <text evidence="5">Belongs to the salp15 family.</text>
</comment>
<dbReference type="EMBL" id="GANP01014138">
    <property type="protein sequence ID" value="JAB70330.1"/>
    <property type="molecule type" value="mRNA"/>
</dbReference>
<dbReference type="InterPro" id="IPR021971">
    <property type="entry name" value="Salp15"/>
</dbReference>
<dbReference type="AlphaFoldDB" id="V5GJ75"/>
<evidence type="ECO:0000256" key="6">
    <source>
        <dbReference type="SAM" id="MobiDB-lite"/>
    </source>
</evidence>
<keyword evidence="3 7" id="KW-0732">Signal</keyword>
<evidence type="ECO:0000256" key="2">
    <source>
        <dbReference type="ARBA" id="ARBA00022525"/>
    </source>
</evidence>
<evidence type="ECO:0000256" key="7">
    <source>
        <dbReference type="SAM" id="SignalP"/>
    </source>
</evidence>
<evidence type="ECO:0000256" key="5">
    <source>
        <dbReference type="ARBA" id="ARBA00034321"/>
    </source>
</evidence>
<evidence type="ECO:0000256" key="3">
    <source>
        <dbReference type="ARBA" id="ARBA00022729"/>
    </source>
</evidence>
<evidence type="ECO:0000256" key="4">
    <source>
        <dbReference type="ARBA" id="ARBA00023180"/>
    </source>
</evidence>
<evidence type="ECO:0000256" key="1">
    <source>
        <dbReference type="ARBA" id="ARBA00004613"/>
    </source>
</evidence>
<comment type="subcellular location">
    <subcellularLocation>
        <location evidence="1">Secreted</location>
    </subcellularLocation>
</comment>
<dbReference type="Pfam" id="PF12115">
    <property type="entry name" value="Salp15"/>
    <property type="match status" value="1"/>
</dbReference>
<reference evidence="8" key="1">
    <citation type="journal article" date="2015" name="Sci. Rep.">
        <title>Tissue- and time-dependent transcription in Ixodes ricinus salivary glands and midguts when blood feeding on the vertebrate host.</title>
        <authorList>
            <person name="Kotsyfakis M."/>
            <person name="Schwarz A."/>
            <person name="Erhart J."/>
            <person name="Ribeiro J.M."/>
        </authorList>
    </citation>
    <scope>NUCLEOTIDE SEQUENCE</scope>
    <source>
        <tissue evidence="8">Salivary gland and midgut</tissue>
    </source>
</reference>
<dbReference type="GO" id="GO:0005576">
    <property type="term" value="C:extracellular region"/>
    <property type="evidence" value="ECO:0007669"/>
    <property type="project" value="UniProtKB-SubCell"/>
</dbReference>
<proteinExistence type="evidence at transcript level"/>
<accession>V5GJ75</accession>
<feature type="region of interest" description="Disordered" evidence="6">
    <location>
        <begin position="32"/>
        <end position="144"/>
    </location>
</feature>
<feature type="signal peptide" evidence="7">
    <location>
        <begin position="1"/>
        <end position="20"/>
    </location>
</feature>
<keyword evidence="2" id="KW-0964">Secreted</keyword>
<feature type="compositionally biased region" description="Gly residues" evidence="6">
    <location>
        <begin position="117"/>
        <end position="127"/>
    </location>
</feature>
<keyword evidence="4" id="KW-0325">Glycoprotein</keyword>
<evidence type="ECO:0000313" key="8">
    <source>
        <dbReference type="EMBL" id="JAB70330.1"/>
    </source>
</evidence>
<sequence>MFILSLLSCCLLFWLDYVSARVLKITVLQAKEASSNAGGTGHEALSGSGGEITADNEDPSVSDSAAGGKNQEDKEQNGEASGGDSHKEDQGIGTNTGSRTNGKKEAEGGGSKEKEGAGSGNGEGEGNSPGEEKEGRSLGSDLPTYIGTSEERKQYMVKLFNACGGQSQEHKINEKGIFFYNCTYTCVRKNTELNC</sequence>
<name>V5GJ75_IXORI</name>